<feature type="compositionally biased region" description="Low complexity" evidence="1">
    <location>
        <begin position="66"/>
        <end position="81"/>
    </location>
</feature>
<keyword evidence="3" id="KW-1185">Reference proteome</keyword>
<organism evidence="2 3">
    <name type="scientific">Streptomyces desertarenae</name>
    <dbReference type="NCBI Taxonomy" id="2666184"/>
    <lineage>
        <taxon>Bacteria</taxon>
        <taxon>Bacillati</taxon>
        <taxon>Actinomycetota</taxon>
        <taxon>Actinomycetes</taxon>
        <taxon>Kitasatosporales</taxon>
        <taxon>Streptomycetaceae</taxon>
        <taxon>Streptomyces</taxon>
    </lineage>
</organism>
<protein>
    <recommendedName>
        <fullName evidence="4">Transposase</fullName>
    </recommendedName>
</protein>
<feature type="compositionally biased region" description="Basic and acidic residues" evidence="1">
    <location>
        <begin position="22"/>
        <end position="32"/>
    </location>
</feature>
<proteinExistence type="predicted"/>
<evidence type="ECO:0000256" key="1">
    <source>
        <dbReference type="SAM" id="MobiDB-lite"/>
    </source>
</evidence>
<evidence type="ECO:0000313" key="3">
    <source>
        <dbReference type="Proteomes" id="UP001597365"/>
    </source>
</evidence>
<dbReference type="EMBL" id="JBHUFU010000003">
    <property type="protein sequence ID" value="MFD1829295.1"/>
    <property type="molecule type" value="Genomic_DNA"/>
</dbReference>
<evidence type="ECO:0008006" key="4">
    <source>
        <dbReference type="Google" id="ProtNLM"/>
    </source>
</evidence>
<feature type="region of interest" description="Disordered" evidence="1">
    <location>
        <begin position="1"/>
        <end position="35"/>
    </location>
</feature>
<sequence length="81" mass="8735">MTRENVTEPDALEPGEPQPAKAVDDRLVDEPASRAPAENLWLTGEDRLLEGKITDHLGYDKRDPAGRTAATATTAPAPRPC</sequence>
<evidence type="ECO:0000313" key="2">
    <source>
        <dbReference type="EMBL" id="MFD1829295.1"/>
    </source>
</evidence>
<dbReference type="Proteomes" id="UP001597365">
    <property type="component" value="Unassembled WGS sequence"/>
</dbReference>
<gene>
    <name evidence="2" type="ORF">ACFSJS_06420</name>
</gene>
<comment type="caution">
    <text evidence="2">The sequence shown here is derived from an EMBL/GenBank/DDBJ whole genome shotgun (WGS) entry which is preliminary data.</text>
</comment>
<name>A0ABW4PGV3_9ACTN</name>
<feature type="region of interest" description="Disordered" evidence="1">
    <location>
        <begin position="57"/>
        <end position="81"/>
    </location>
</feature>
<accession>A0ABW4PGV3</accession>
<reference evidence="3" key="1">
    <citation type="journal article" date="2019" name="Int. J. Syst. Evol. Microbiol.">
        <title>The Global Catalogue of Microorganisms (GCM) 10K type strain sequencing project: providing services to taxonomists for standard genome sequencing and annotation.</title>
        <authorList>
            <consortium name="The Broad Institute Genomics Platform"/>
            <consortium name="The Broad Institute Genome Sequencing Center for Infectious Disease"/>
            <person name="Wu L."/>
            <person name="Ma J."/>
        </authorList>
    </citation>
    <scope>NUCLEOTIDE SEQUENCE [LARGE SCALE GENOMIC DNA]</scope>
    <source>
        <strain evidence="3">CGMCC 4.7455</strain>
    </source>
</reference>